<sequence length="260" mass="29256">MYYRKRFYQHHGITHVRTKSESYWKLNRDSKKYSGLESLVSGWYGFAAFKRKIRKLCQRKQHHTHLEDRVWLQSIGAIPFESMVKVDDRDVVVYWKDAWQDGTRLPSGATNPDAQVPSAVVTKRICARVDNTLGCSEQYTKGTIRTGGLRTAFTIAGLNSTSVFLDAGCWYGGPMQLAKVEFGVRAAALSIEVCRYRVTQALLHAKTTKVPVFPVHLPAECFEYYDPATQVFVFGTATGNLALAAIQCAITRSVSVICHH</sequence>
<reference evidence="1" key="1">
    <citation type="submission" date="2024-01" db="EMBL/GenBank/DDBJ databases">
        <authorList>
            <person name="Webb A."/>
        </authorList>
    </citation>
    <scope>NUCLEOTIDE SEQUENCE</scope>
    <source>
        <strain evidence="1">Pm1</strain>
    </source>
</reference>
<evidence type="ECO:0000313" key="2">
    <source>
        <dbReference type="Proteomes" id="UP001162060"/>
    </source>
</evidence>
<dbReference type="AlphaFoldDB" id="A0AAV1TYT5"/>
<accession>A0AAV1TYT5</accession>
<name>A0AAV1TYT5_9STRA</name>
<evidence type="ECO:0000313" key="1">
    <source>
        <dbReference type="EMBL" id="CAK7927576.1"/>
    </source>
</evidence>
<organism evidence="1 2">
    <name type="scientific">Peronospora matthiolae</name>
    <dbReference type="NCBI Taxonomy" id="2874970"/>
    <lineage>
        <taxon>Eukaryota</taxon>
        <taxon>Sar</taxon>
        <taxon>Stramenopiles</taxon>
        <taxon>Oomycota</taxon>
        <taxon>Peronosporomycetes</taxon>
        <taxon>Peronosporales</taxon>
        <taxon>Peronosporaceae</taxon>
        <taxon>Peronospora</taxon>
    </lineage>
</organism>
<proteinExistence type="predicted"/>
<dbReference type="Proteomes" id="UP001162060">
    <property type="component" value="Unassembled WGS sequence"/>
</dbReference>
<gene>
    <name evidence="1" type="ORF">PM001_LOCUS12726</name>
</gene>
<comment type="caution">
    <text evidence="1">The sequence shown here is derived from an EMBL/GenBank/DDBJ whole genome shotgun (WGS) entry which is preliminary data.</text>
</comment>
<protein>
    <submittedName>
        <fullName evidence="1">Uncharacterized protein</fullName>
    </submittedName>
</protein>
<dbReference type="EMBL" id="CAKLBY020000111">
    <property type="protein sequence ID" value="CAK7927576.1"/>
    <property type="molecule type" value="Genomic_DNA"/>
</dbReference>